<dbReference type="AlphaFoldDB" id="A0A4Y5Z0W7"/>
<accession>A0A4Y5Z0W7</accession>
<organism evidence="3 4">
    <name type="scientific">Luteibacter pinisoli</name>
    <dbReference type="NCBI Taxonomy" id="2589080"/>
    <lineage>
        <taxon>Bacteria</taxon>
        <taxon>Pseudomonadati</taxon>
        <taxon>Pseudomonadota</taxon>
        <taxon>Gammaproteobacteria</taxon>
        <taxon>Lysobacterales</taxon>
        <taxon>Rhodanobacteraceae</taxon>
        <taxon>Luteibacter</taxon>
    </lineage>
</organism>
<evidence type="ECO:0000313" key="4">
    <source>
        <dbReference type="Proteomes" id="UP000316093"/>
    </source>
</evidence>
<evidence type="ECO:0000259" key="2">
    <source>
        <dbReference type="Pfam" id="PF11008"/>
    </source>
</evidence>
<keyword evidence="4" id="KW-1185">Reference proteome</keyword>
<dbReference type="RefSeq" id="WP_139979594.1">
    <property type="nucleotide sequence ID" value="NZ_CP041046.1"/>
</dbReference>
<dbReference type="PIRSF" id="PIRSF012335">
    <property type="entry name" value="UCP012335"/>
    <property type="match status" value="1"/>
</dbReference>
<evidence type="ECO:0000313" key="3">
    <source>
        <dbReference type="EMBL" id="QDE38269.1"/>
    </source>
</evidence>
<keyword evidence="1" id="KW-0732">Signal</keyword>
<reference evidence="3 4" key="1">
    <citation type="submission" date="2019-06" db="EMBL/GenBank/DDBJ databases">
        <title>A complete genome sequence for Luteibacter pinisoli MAH-14.</title>
        <authorList>
            <person name="Baltrus D.A."/>
        </authorList>
    </citation>
    <scope>NUCLEOTIDE SEQUENCE [LARGE SCALE GENOMIC DNA]</scope>
    <source>
        <strain evidence="3 4">MAH-14</strain>
    </source>
</reference>
<dbReference type="PROSITE" id="PS51257">
    <property type="entry name" value="PROKAR_LIPOPROTEIN"/>
    <property type="match status" value="1"/>
</dbReference>
<protein>
    <submittedName>
        <fullName evidence="3">DUF2846 domain-containing protein</fullName>
    </submittedName>
</protein>
<dbReference type="InterPro" id="IPR016596">
    <property type="entry name" value="UCP012335"/>
</dbReference>
<dbReference type="KEGG" id="lpy:FIV34_03155"/>
<dbReference type="InterPro" id="IPR022548">
    <property type="entry name" value="DUF2846"/>
</dbReference>
<dbReference type="EMBL" id="CP041046">
    <property type="protein sequence ID" value="QDE38269.1"/>
    <property type="molecule type" value="Genomic_DNA"/>
</dbReference>
<dbReference type="Pfam" id="PF11008">
    <property type="entry name" value="DUF2846"/>
    <property type="match status" value="1"/>
</dbReference>
<dbReference type="Proteomes" id="UP000316093">
    <property type="component" value="Chromosome"/>
</dbReference>
<feature type="signal peptide" evidence="1">
    <location>
        <begin position="1"/>
        <end position="25"/>
    </location>
</feature>
<sequence>MKLSTLAAAAIAVACLVSGCASVNKASSAASSQAKTFTPVTDKAVVYIYRNEILGSAIKMPVDIDGMLVGETGPKSFLRLGVTPGKHVISSLSEKNADLNIDLQAGQTYYVWQEVKMGMMSARSQLHLMTAAQGQKGVLECDLLETTAPAMRLASP</sequence>
<proteinExistence type="predicted"/>
<feature type="chain" id="PRO_5021399485" evidence="1">
    <location>
        <begin position="26"/>
        <end position="156"/>
    </location>
</feature>
<name>A0A4Y5Z0W7_9GAMM</name>
<dbReference type="OrthoDB" id="7375569at2"/>
<gene>
    <name evidence="3" type="ORF">FIV34_03155</name>
</gene>
<feature type="domain" description="DUF2846" evidence="2">
    <location>
        <begin position="42"/>
        <end position="118"/>
    </location>
</feature>
<evidence type="ECO:0000256" key="1">
    <source>
        <dbReference type="SAM" id="SignalP"/>
    </source>
</evidence>